<keyword evidence="2" id="KW-1185">Reference proteome</keyword>
<dbReference type="SUPFAM" id="SSF52980">
    <property type="entry name" value="Restriction endonuclease-like"/>
    <property type="match status" value="1"/>
</dbReference>
<dbReference type="InterPro" id="IPR011335">
    <property type="entry name" value="Restrct_endonuc-II-like"/>
</dbReference>
<protein>
    <submittedName>
        <fullName evidence="1">FdxN element excision controlling factor XisH-like protein</fullName>
    </submittedName>
</protein>
<dbReference type="CDD" id="cd22366">
    <property type="entry name" value="XisH-like"/>
    <property type="match status" value="1"/>
</dbReference>
<sequence>MPTRDIIHDNVKNALIKDGWTITADPYIIAYDDVTLYADLGAERPLAAHREGRQIVVEIKSFLSPSPIFDLKNALGQYELYRAYLEVTAPERELFLAISHTVFEEFFQRPAIVLVVKRFQLALITVNLETEEIVAWTSS</sequence>
<dbReference type="InterPro" id="IPR011856">
    <property type="entry name" value="tRNA_endonuc-like_dom_sf"/>
</dbReference>
<dbReference type="Proteomes" id="UP000019140">
    <property type="component" value="Unassembled WGS sequence"/>
</dbReference>
<dbReference type="GO" id="GO:0003676">
    <property type="term" value="F:nucleic acid binding"/>
    <property type="evidence" value="ECO:0007669"/>
    <property type="project" value="InterPro"/>
</dbReference>
<organism evidence="1 2">
    <name type="scientific">Candidatus Entotheonella gemina</name>
    <dbReference type="NCBI Taxonomy" id="1429439"/>
    <lineage>
        <taxon>Bacteria</taxon>
        <taxon>Pseudomonadati</taxon>
        <taxon>Nitrospinota/Tectimicrobiota group</taxon>
        <taxon>Candidatus Tectimicrobiota</taxon>
        <taxon>Candidatus Entotheonellia</taxon>
        <taxon>Candidatus Entotheonellales</taxon>
        <taxon>Candidatus Entotheonellaceae</taxon>
        <taxon>Candidatus Entotheonella</taxon>
    </lineage>
</organism>
<evidence type="ECO:0000313" key="1">
    <source>
        <dbReference type="EMBL" id="ETX02245.1"/>
    </source>
</evidence>
<dbReference type="AlphaFoldDB" id="W4LWG7"/>
<dbReference type="InterPro" id="IPR014919">
    <property type="entry name" value="XisH"/>
</dbReference>
<gene>
    <name evidence="1" type="ORF">ETSY2_35920</name>
</gene>
<evidence type="ECO:0000313" key="2">
    <source>
        <dbReference type="Proteomes" id="UP000019140"/>
    </source>
</evidence>
<dbReference type="HOGENOM" id="CLU_132053_0_0_7"/>
<proteinExistence type="predicted"/>
<reference evidence="1 2" key="1">
    <citation type="journal article" date="2014" name="Nature">
        <title>An environmental bacterial taxon with a large and distinct metabolic repertoire.</title>
        <authorList>
            <person name="Wilson M.C."/>
            <person name="Mori T."/>
            <person name="Ruckert C."/>
            <person name="Uria A.R."/>
            <person name="Helf M.J."/>
            <person name="Takada K."/>
            <person name="Gernert C."/>
            <person name="Steffens U.A."/>
            <person name="Heycke N."/>
            <person name="Schmitt S."/>
            <person name="Rinke C."/>
            <person name="Helfrich E.J."/>
            <person name="Brachmann A.O."/>
            <person name="Gurgui C."/>
            <person name="Wakimoto T."/>
            <person name="Kracht M."/>
            <person name="Crusemann M."/>
            <person name="Hentschel U."/>
            <person name="Abe I."/>
            <person name="Matsunaga S."/>
            <person name="Kalinowski J."/>
            <person name="Takeyama H."/>
            <person name="Piel J."/>
        </authorList>
    </citation>
    <scope>NUCLEOTIDE SEQUENCE [LARGE SCALE GENOMIC DNA]</scope>
    <source>
        <strain evidence="2">TSY2</strain>
    </source>
</reference>
<dbReference type="Pfam" id="PF08814">
    <property type="entry name" value="XisH"/>
    <property type="match status" value="1"/>
</dbReference>
<accession>W4LWG7</accession>
<name>W4LWG7_9BACT</name>
<comment type="caution">
    <text evidence="1">The sequence shown here is derived from an EMBL/GenBank/DDBJ whole genome shotgun (WGS) entry which is preliminary data.</text>
</comment>
<dbReference type="Gene3D" id="3.40.1350.10">
    <property type="match status" value="1"/>
</dbReference>
<dbReference type="EMBL" id="AZHX01001551">
    <property type="protein sequence ID" value="ETX02245.1"/>
    <property type="molecule type" value="Genomic_DNA"/>
</dbReference>
<dbReference type="PATRIC" id="fig|1429439.4.peg.6062"/>